<organism evidence="1">
    <name type="scientific">marine sediment metagenome</name>
    <dbReference type="NCBI Taxonomy" id="412755"/>
    <lineage>
        <taxon>unclassified sequences</taxon>
        <taxon>metagenomes</taxon>
        <taxon>ecological metagenomes</taxon>
    </lineage>
</organism>
<dbReference type="AlphaFoldDB" id="X1QJ79"/>
<reference evidence="1" key="1">
    <citation type="journal article" date="2014" name="Front. Microbiol.">
        <title>High frequency of phylogenetically diverse reductive dehalogenase-homologous genes in deep subseafloor sedimentary metagenomes.</title>
        <authorList>
            <person name="Kawai M."/>
            <person name="Futagami T."/>
            <person name="Toyoda A."/>
            <person name="Takaki Y."/>
            <person name="Nishi S."/>
            <person name="Hori S."/>
            <person name="Arai W."/>
            <person name="Tsubouchi T."/>
            <person name="Morono Y."/>
            <person name="Uchiyama I."/>
            <person name="Ito T."/>
            <person name="Fujiyama A."/>
            <person name="Inagaki F."/>
            <person name="Takami H."/>
        </authorList>
    </citation>
    <scope>NUCLEOTIDE SEQUENCE</scope>
    <source>
        <strain evidence="1">Expedition CK06-06</strain>
    </source>
</reference>
<comment type="caution">
    <text evidence="1">The sequence shown here is derived from an EMBL/GenBank/DDBJ whole genome shotgun (WGS) entry which is preliminary data.</text>
</comment>
<protein>
    <submittedName>
        <fullName evidence="1">Uncharacterized protein</fullName>
    </submittedName>
</protein>
<proteinExistence type="predicted"/>
<dbReference type="EMBL" id="BARV01044037">
    <property type="protein sequence ID" value="GAI68517.1"/>
    <property type="molecule type" value="Genomic_DNA"/>
</dbReference>
<evidence type="ECO:0000313" key="1">
    <source>
        <dbReference type="EMBL" id="GAI68517.1"/>
    </source>
</evidence>
<gene>
    <name evidence="1" type="ORF">S06H3_65415</name>
</gene>
<sequence length="42" mass="4450">MITVVEGVANANGQAQLAFKADRAYDVYAMEGFNKAGEAKIS</sequence>
<accession>X1QJ79</accession>
<feature type="non-terminal residue" evidence="1">
    <location>
        <position position="42"/>
    </location>
</feature>
<name>X1QJ79_9ZZZZ</name>